<keyword evidence="3" id="KW-1003">Cell membrane</keyword>
<evidence type="ECO:0000256" key="7">
    <source>
        <dbReference type="ARBA" id="ARBA00022741"/>
    </source>
</evidence>
<dbReference type="GO" id="GO:0005886">
    <property type="term" value="C:plasma membrane"/>
    <property type="evidence" value="ECO:0007669"/>
    <property type="project" value="UniProtKB-SubCell"/>
</dbReference>
<feature type="signal peptide" evidence="16">
    <location>
        <begin position="1"/>
        <end position="24"/>
    </location>
</feature>
<protein>
    <recommendedName>
        <fullName evidence="2">non-specific serine/threonine protein kinase</fullName>
        <ecNumber evidence="2">2.7.11.1</ecNumber>
    </recommendedName>
</protein>
<dbReference type="Pfam" id="PF07714">
    <property type="entry name" value="PK_Tyr_Ser-Thr"/>
    <property type="match status" value="1"/>
</dbReference>
<feature type="transmembrane region" description="Helical" evidence="15">
    <location>
        <begin position="197"/>
        <end position="216"/>
    </location>
</feature>
<dbReference type="Pfam" id="PF01453">
    <property type="entry name" value="B_lectin"/>
    <property type="match status" value="1"/>
</dbReference>
<dbReference type="Proteomes" id="UP000825729">
    <property type="component" value="Unassembled WGS sequence"/>
</dbReference>
<proteinExistence type="predicted"/>
<keyword evidence="8" id="KW-0418">Kinase</keyword>
<sequence>MASDPPLLEALLVVSCFVFRHCSGVDTVTATRPIKDGSTGDVVVSKDGKFTLGFFGHRGYRYVGIWYNYEISHPGRERSRNRSTVCWVANRDDPLRDFSGVMKISEDGNLVVLDGRRRVLWSTNVSLTVLKANSTSATLQDSGDLVLSAERGDDIESGRYVTRVILWARYDHPMQSGRQGIGLKAQDFLFKRWKSTLVILFIIVGLPLLVFCVYSWRRRKIKRKEIESCRELLSSSIELEENGKCPELPLFDLSTLMTATNNFSLESKLGEGGFGSVYKGTLSNGQEIAVKRLSGRSRQGGEEFKNEVMVIAKLQHRNLVKILGYCSHREEKMLIYEYMRNKSLDSFIFDSSRRVLLDWRRRFNIIMGIARGVLYLHEDSRLMIIHRDLKASNILLDNQMNPKISDFGMARIFCANQTQANTNRIVGTYGYMSPEYAMDGLFSVKSDVFSFGILMLEIVSGRRNSHCYQDAESSTSVNLSSQAWELWKGGRGLELLDSSIVGPCPADEIQRCIQVGLLCVQEDASERPTMSSVVFMLSNETSMPSPQQPPAFSIRKAASKADCSTWEKGTYSVNDVTMSEVEAR</sequence>
<dbReference type="FunFam" id="1.10.510.10:FF:000060">
    <property type="entry name" value="G-type lectin S-receptor-like serine/threonine-protein kinase"/>
    <property type="match status" value="1"/>
</dbReference>
<evidence type="ECO:0000256" key="10">
    <source>
        <dbReference type="ARBA" id="ARBA00023157"/>
    </source>
</evidence>
<dbReference type="Gene3D" id="2.90.10.10">
    <property type="entry name" value="Bulb-type lectin domain"/>
    <property type="match status" value="1"/>
</dbReference>
<dbReference type="PROSITE" id="PS50011">
    <property type="entry name" value="PROTEIN_KINASE_DOM"/>
    <property type="match status" value="1"/>
</dbReference>
<reference evidence="19 20" key="1">
    <citation type="submission" date="2021-07" db="EMBL/GenBank/DDBJ databases">
        <title>The Aristolochia fimbriata genome: insights into angiosperm evolution, floral development and chemical biosynthesis.</title>
        <authorList>
            <person name="Jiao Y."/>
        </authorList>
    </citation>
    <scope>NUCLEOTIDE SEQUENCE [LARGE SCALE GENOMIC DNA]</scope>
    <source>
        <strain evidence="19">IBCAS-2021</strain>
        <tissue evidence="19">Leaf</tissue>
    </source>
</reference>
<evidence type="ECO:0000256" key="5">
    <source>
        <dbReference type="ARBA" id="ARBA00022679"/>
    </source>
</evidence>
<dbReference type="Gene3D" id="3.30.200.20">
    <property type="entry name" value="Phosphorylase Kinase, domain 1"/>
    <property type="match status" value="1"/>
</dbReference>
<evidence type="ECO:0000313" key="20">
    <source>
        <dbReference type="Proteomes" id="UP000825729"/>
    </source>
</evidence>
<dbReference type="PROSITE" id="PS00108">
    <property type="entry name" value="PROTEIN_KINASE_ST"/>
    <property type="match status" value="1"/>
</dbReference>
<evidence type="ECO:0000256" key="9">
    <source>
        <dbReference type="ARBA" id="ARBA00022840"/>
    </source>
</evidence>
<dbReference type="SMART" id="SM00108">
    <property type="entry name" value="B_lectin"/>
    <property type="match status" value="1"/>
</dbReference>
<evidence type="ECO:0000259" key="18">
    <source>
        <dbReference type="PROSITE" id="PS50927"/>
    </source>
</evidence>
<dbReference type="SUPFAM" id="SSF51110">
    <property type="entry name" value="alpha-D-mannose-specific plant lectins"/>
    <property type="match status" value="1"/>
</dbReference>
<evidence type="ECO:0000256" key="13">
    <source>
        <dbReference type="ARBA" id="ARBA00048679"/>
    </source>
</evidence>
<dbReference type="AlphaFoldDB" id="A0AAV7EZN1"/>
<dbReference type="PROSITE" id="PS50927">
    <property type="entry name" value="BULB_LECTIN"/>
    <property type="match status" value="1"/>
</dbReference>
<comment type="subcellular location">
    <subcellularLocation>
        <location evidence="1">Cell membrane</location>
        <topology evidence="1">Single-pass type I membrane protein</topology>
    </subcellularLocation>
</comment>
<accession>A0AAV7EZN1</accession>
<evidence type="ECO:0000256" key="3">
    <source>
        <dbReference type="ARBA" id="ARBA00022475"/>
    </source>
</evidence>
<dbReference type="EMBL" id="JAINDJ010000003">
    <property type="protein sequence ID" value="KAG9454350.1"/>
    <property type="molecule type" value="Genomic_DNA"/>
</dbReference>
<gene>
    <name evidence="19" type="ORF">H6P81_007254</name>
</gene>
<evidence type="ECO:0000256" key="16">
    <source>
        <dbReference type="SAM" id="SignalP"/>
    </source>
</evidence>
<organism evidence="19 20">
    <name type="scientific">Aristolochia fimbriata</name>
    <name type="common">White veined hardy Dutchman's pipe vine</name>
    <dbReference type="NCBI Taxonomy" id="158543"/>
    <lineage>
        <taxon>Eukaryota</taxon>
        <taxon>Viridiplantae</taxon>
        <taxon>Streptophyta</taxon>
        <taxon>Embryophyta</taxon>
        <taxon>Tracheophyta</taxon>
        <taxon>Spermatophyta</taxon>
        <taxon>Magnoliopsida</taxon>
        <taxon>Magnoliidae</taxon>
        <taxon>Piperales</taxon>
        <taxon>Aristolochiaceae</taxon>
        <taxon>Aristolochia</taxon>
    </lineage>
</organism>
<keyword evidence="6 16" id="KW-0732">Signal</keyword>
<name>A0AAV7EZN1_ARIFI</name>
<dbReference type="Gene3D" id="1.10.510.10">
    <property type="entry name" value="Transferase(Phosphotransferase) domain 1"/>
    <property type="match status" value="1"/>
</dbReference>
<dbReference type="CDD" id="cd14066">
    <property type="entry name" value="STKc_IRAK"/>
    <property type="match status" value="1"/>
</dbReference>
<dbReference type="PANTHER" id="PTHR27002:SF932">
    <property type="entry name" value="RECEPTOR-LIKE SERINE_THREONINE-PROTEIN KINASE"/>
    <property type="match status" value="1"/>
</dbReference>
<dbReference type="SUPFAM" id="SSF56112">
    <property type="entry name" value="Protein kinase-like (PK-like)"/>
    <property type="match status" value="1"/>
</dbReference>
<evidence type="ECO:0000256" key="8">
    <source>
        <dbReference type="ARBA" id="ARBA00022777"/>
    </source>
</evidence>
<evidence type="ECO:0000256" key="14">
    <source>
        <dbReference type="PROSITE-ProRule" id="PRU10141"/>
    </source>
</evidence>
<keyword evidence="10" id="KW-1015">Disulfide bond</keyword>
<evidence type="ECO:0000256" key="1">
    <source>
        <dbReference type="ARBA" id="ARBA00004251"/>
    </source>
</evidence>
<dbReference type="PANTHER" id="PTHR27002">
    <property type="entry name" value="RECEPTOR-LIKE SERINE/THREONINE-PROTEIN KINASE SD1-8"/>
    <property type="match status" value="1"/>
</dbReference>
<comment type="catalytic activity">
    <reaction evidence="12">
        <text>L-threonyl-[protein] + ATP = O-phospho-L-threonyl-[protein] + ADP + H(+)</text>
        <dbReference type="Rhea" id="RHEA:46608"/>
        <dbReference type="Rhea" id="RHEA-COMP:11060"/>
        <dbReference type="Rhea" id="RHEA-COMP:11605"/>
        <dbReference type="ChEBI" id="CHEBI:15378"/>
        <dbReference type="ChEBI" id="CHEBI:30013"/>
        <dbReference type="ChEBI" id="CHEBI:30616"/>
        <dbReference type="ChEBI" id="CHEBI:61977"/>
        <dbReference type="ChEBI" id="CHEBI:456216"/>
        <dbReference type="EC" id="2.7.11.1"/>
    </reaction>
</comment>
<dbReference type="InterPro" id="IPR036426">
    <property type="entry name" value="Bulb-type_lectin_dom_sf"/>
</dbReference>
<keyword evidence="15" id="KW-0472">Membrane</keyword>
<dbReference type="InterPro" id="IPR000719">
    <property type="entry name" value="Prot_kinase_dom"/>
</dbReference>
<evidence type="ECO:0000313" key="19">
    <source>
        <dbReference type="EMBL" id="KAG9454350.1"/>
    </source>
</evidence>
<dbReference type="EC" id="2.7.11.1" evidence="2"/>
<evidence type="ECO:0000256" key="2">
    <source>
        <dbReference type="ARBA" id="ARBA00012513"/>
    </source>
</evidence>
<dbReference type="GO" id="GO:0005524">
    <property type="term" value="F:ATP binding"/>
    <property type="evidence" value="ECO:0007669"/>
    <property type="project" value="UniProtKB-UniRule"/>
</dbReference>
<keyword evidence="4" id="KW-0723">Serine/threonine-protein kinase</keyword>
<feature type="chain" id="PRO_5043798501" description="non-specific serine/threonine protein kinase" evidence="16">
    <location>
        <begin position="25"/>
        <end position="584"/>
    </location>
</feature>
<evidence type="ECO:0000259" key="17">
    <source>
        <dbReference type="PROSITE" id="PS50011"/>
    </source>
</evidence>
<dbReference type="SMART" id="SM00220">
    <property type="entry name" value="S_TKc"/>
    <property type="match status" value="1"/>
</dbReference>
<dbReference type="InterPro" id="IPR017441">
    <property type="entry name" value="Protein_kinase_ATP_BS"/>
</dbReference>
<keyword evidence="15" id="KW-1133">Transmembrane helix</keyword>
<comment type="catalytic activity">
    <reaction evidence="13">
        <text>L-seryl-[protein] + ATP = O-phospho-L-seryl-[protein] + ADP + H(+)</text>
        <dbReference type="Rhea" id="RHEA:17989"/>
        <dbReference type="Rhea" id="RHEA-COMP:9863"/>
        <dbReference type="Rhea" id="RHEA-COMP:11604"/>
        <dbReference type="ChEBI" id="CHEBI:15378"/>
        <dbReference type="ChEBI" id="CHEBI:29999"/>
        <dbReference type="ChEBI" id="CHEBI:30616"/>
        <dbReference type="ChEBI" id="CHEBI:83421"/>
        <dbReference type="ChEBI" id="CHEBI:456216"/>
        <dbReference type="EC" id="2.7.11.1"/>
    </reaction>
</comment>
<keyword evidence="20" id="KW-1185">Reference proteome</keyword>
<dbReference type="GO" id="GO:0004674">
    <property type="term" value="F:protein serine/threonine kinase activity"/>
    <property type="evidence" value="ECO:0007669"/>
    <property type="project" value="UniProtKB-KW"/>
</dbReference>
<dbReference type="CDD" id="cd00028">
    <property type="entry name" value="B_lectin"/>
    <property type="match status" value="1"/>
</dbReference>
<keyword evidence="9 14" id="KW-0067">ATP-binding</keyword>
<keyword evidence="7 14" id="KW-0547">Nucleotide-binding</keyword>
<dbReference type="InterPro" id="IPR008271">
    <property type="entry name" value="Ser/Thr_kinase_AS"/>
</dbReference>
<keyword evidence="5" id="KW-0808">Transferase</keyword>
<feature type="binding site" evidence="14">
    <location>
        <position position="291"/>
    </location>
    <ligand>
        <name>ATP</name>
        <dbReference type="ChEBI" id="CHEBI:30616"/>
    </ligand>
</feature>
<dbReference type="FunFam" id="3.30.200.20:FF:000195">
    <property type="entry name" value="G-type lectin S-receptor-like serine/threonine-protein kinase"/>
    <property type="match status" value="1"/>
</dbReference>
<evidence type="ECO:0000256" key="15">
    <source>
        <dbReference type="SAM" id="Phobius"/>
    </source>
</evidence>
<dbReference type="PROSITE" id="PS00107">
    <property type="entry name" value="PROTEIN_KINASE_ATP"/>
    <property type="match status" value="1"/>
</dbReference>
<evidence type="ECO:0000256" key="4">
    <source>
        <dbReference type="ARBA" id="ARBA00022527"/>
    </source>
</evidence>
<dbReference type="InterPro" id="IPR001480">
    <property type="entry name" value="Bulb-type_lectin_dom"/>
</dbReference>
<feature type="domain" description="Bulb-type lectin" evidence="18">
    <location>
        <begin position="28"/>
        <end position="160"/>
    </location>
</feature>
<evidence type="ECO:0000256" key="11">
    <source>
        <dbReference type="ARBA" id="ARBA00023180"/>
    </source>
</evidence>
<evidence type="ECO:0000256" key="6">
    <source>
        <dbReference type="ARBA" id="ARBA00022729"/>
    </source>
</evidence>
<dbReference type="InterPro" id="IPR011009">
    <property type="entry name" value="Kinase-like_dom_sf"/>
</dbReference>
<keyword evidence="11" id="KW-0325">Glycoprotein</keyword>
<comment type="caution">
    <text evidence="19">The sequence shown here is derived from an EMBL/GenBank/DDBJ whole genome shotgun (WGS) entry which is preliminary data.</text>
</comment>
<evidence type="ECO:0000256" key="12">
    <source>
        <dbReference type="ARBA" id="ARBA00047899"/>
    </source>
</evidence>
<feature type="domain" description="Protein kinase" evidence="17">
    <location>
        <begin position="263"/>
        <end position="543"/>
    </location>
</feature>
<dbReference type="InterPro" id="IPR001245">
    <property type="entry name" value="Ser-Thr/Tyr_kinase_cat_dom"/>
</dbReference>
<keyword evidence="15" id="KW-0812">Transmembrane</keyword>